<dbReference type="EMBL" id="MGJB01000006">
    <property type="protein sequence ID" value="OGM98961.1"/>
    <property type="molecule type" value="Genomic_DNA"/>
</dbReference>
<accession>A0A1F8EDJ5</accession>
<keyword evidence="1" id="KW-0472">Membrane</keyword>
<reference evidence="2 3" key="1">
    <citation type="journal article" date="2016" name="Nat. Commun.">
        <title>Thousands of microbial genomes shed light on interconnected biogeochemical processes in an aquifer system.</title>
        <authorList>
            <person name="Anantharaman K."/>
            <person name="Brown C.T."/>
            <person name="Hug L.A."/>
            <person name="Sharon I."/>
            <person name="Castelle C.J."/>
            <person name="Probst A.J."/>
            <person name="Thomas B.C."/>
            <person name="Singh A."/>
            <person name="Wilkins M.J."/>
            <person name="Karaoz U."/>
            <person name="Brodie E.L."/>
            <person name="Williams K.H."/>
            <person name="Hubbard S.S."/>
            <person name="Banfield J.F."/>
        </authorList>
    </citation>
    <scope>NUCLEOTIDE SEQUENCE [LARGE SCALE GENOMIC DNA]</scope>
</reference>
<sequence length="795" mass="91490">MFLKNSYRLYSFISSRKYILLVILSAVIIFFPALSGRNVILNKDIIFLYLPGLQFIYDQGLTLHPYLWYSEIVGGIPIFATQFGISFHPIYKILIYLLGPISAFNWTTFINLIAGIVSAYWFGKMALKTNLGAAIFASIFSFSQMNMEQIYFPSVSPFFYVLPLTFGFVYKINQGKKWYSVFLILLWASAWLIGHPQFAFYTASASLLFALFLDLSRLSFSIKKPNLTTTAFLVAGLTAGILIASPWILRSTFLVELSSRAEIKTLDKLLLGAINPLTLVRFIYPSFLIPVFNITCCGGGVLYVGTAALVLAFSSFFMSATKIIKFFRIVFVSFFIIALQIPPLINIVFHLPVIKYFLYPFRTIFISNFALAMLVAYALETIYENGLSQKVRKTFHIGFIFLALSGLIMLSIGFLLPYFENIFIKTASFYLTSNPATETTPDQYFKVIDSVFQKILYQFSFTNRGYLVSLIFLFAPSALYLVSILKRWDNKKLAAYLAFLIITGPAIVWLPYYRYTATDIIKKIPDTANYIKSVKDGQKFRVLRMTRPQGDYERSGFHLGDTEALYDLYMESAISNSNIFYGLDSINGYENFMSRRHMITLPFLDDFPANKKKLPDLLAIMNVKYLLSSYDLTAPFEKVYTKNLKYQTKIYIYENKNFLPRIYFPNKIKFTQTESEKDLFNELLSIKNNAREAIIECTNKCEPGFYDPNDKIDIVVSKNGYYKIKTTSKNQNWLIVSESYYPGWEAKIDNIPTRIHRANFLFGAILLTKGEHIIEYEYNPTRIFDKNTLKLLYKR</sequence>
<feature type="transmembrane region" description="Helical" evidence="1">
    <location>
        <begin position="227"/>
        <end position="249"/>
    </location>
</feature>
<evidence type="ECO:0008006" key="4">
    <source>
        <dbReference type="Google" id="ProtNLM"/>
    </source>
</evidence>
<proteinExistence type="predicted"/>
<name>A0A1F8EDJ5_9BACT</name>
<keyword evidence="1" id="KW-0812">Transmembrane</keyword>
<feature type="transmembrane region" description="Helical" evidence="1">
    <location>
        <begin position="287"/>
        <end position="314"/>
    </location>
</feature>
<feature type="transmembrane region" description="Helical" evidence="1">
    <location>
        <begin position="66"/>
        <end position="87"/>
    </location>
</feature>
<feature type="transmembrane region" description="Helical" evidence="1">
    <location>
        <begin position="177"/>
        <end position="193"/>
    </location>
</feature>
<feature type="transmembrane region" description="Helical" evidence="1">
    <location>
        <begin position="150"/>
        <end position="170"/>
    </location>
</feature>
<dbReference type="Proteomes" id="UP000176893">
    <property type="component" value="Unassembled WGS sequence"/>
</dbReference>
<organism evidence="2 3">
    <name type="scientific">Candidatus Yanofskybacteria bacterium RIFCSPHIGHO2_01_FULL_41_26</name>
    <dbReference type="NCBI Taxonomy" id="1802661"/>
    <lineage>
        <taxon>Bacteria</taxon>
        <taxon>Candidatus Yanofskyibacteriota</taxon>
    </lineage>
</organism>
<dbReference type="STRING" id="1802661.A2649_01185"/>
<feature type="transmembrane region" description="Helical" evidence="1">
    <location>
        <begin position="494"/>
        <end position="513"/>
    </location>
</feature>
<evidence type="ECO:0000313" key="3">
    <source>
        <dbReference type="Proteomes" id="UP000176893"/>
    </source>
</evidence>
<comment type="caution">
    <text evidence="2">The sequence shown here is derived from an EMBL/GenBank/DDBJ whole genome shotgun (WGS) entry which is preliminary data.</text>
</comment>
<gene>
    <name evidence="2" type="ORF">A2649_01185</name>
</gene>
<feature type="transmembrane region" description="Helical" evidence="1">
    <location>
        <begin position="94"/>
        <end position="122"/>
    </location>
</feature>
<keyword evidence="1" id="KW-1133">Transmembrane helix</keyword>
<feature type="transmembrane region" description="Helical" evidence="1">
    <location>
        <begin position="326"/>
        <end position="345"/>
    </location>
</feature>
<protein>
    <recommendedName>
        <fullName evidence="4">Membrane protein 6-pyruvoyl-tetrahydropterin synthase-related domain-containing protein</fullName>
    </recommendedName>
</protein>
<dbReference type="AlphaFoldDB" id="A0A1F8EDJ5"/>
<evidence type="ECO:0000256" key="1">
    <source>
        <dbReference type="SAM" id="Phobius"/>
    </source>
</evidence>
<feature type="transmembrane region" description="Helical" evidence="1">
    <location>
        <begin position="399"/>
        <end position="419"/>
    </location>
</feature>
<evidence type="ECO:0000313" key="2">
    <source>
        <dbReference type="EMBL" id="OGM98961.1"/>
    </source>
</evidence>
<feature type="transmembrane region" description="Helical" evidence="1">
    <location>
        <begin position="357"/>
        <end position="379"/>
    </location>
</feature>
<feature type="transmembrane region" description="Helical" evidence="1">
    <location>
        <begin position="465"/>
        <end position="482"/>
    </location>
</feature>